<dbReference type="InterPro" id="IPR000086">
    <property type="entry name" value="NUDIX_hydrolase_dom"/>
</dbReference>
<feature type="domain" description="Nudix hydrolase" evidence="13">
    <location>
        <begin position="222"/>
        <end position="362"/>
    </location>
</feature>
<dbReference type="Pfam" id="PF06094">
    <property type="entry name" value="GGACT"/>
    <property type="match status" value="1"/>
</dbReference>
<evidence type="ECO:0000313" key="15">
    <source>
        <dbReference type="Proteomes" id="UP001144205"/>
    </source>
</evidence>
<evidence type="ECO:0000256" key="3">
    <source>
        <dbReference type="ARBA" id="ARBA00012453"/>
    </source>
</evidence>
<dbReference type="InterPro" id="IPR009288">
    <property type="entry name" value="AIG2-like_dom"/>
</dbReference>
<comment type="similarity">
    <text evidence="2">Belongs to the Nudix hydrolase family. NudF subfamily.</text>
</comment>
<comment type="caution">
    <text evidence="14">The sequence shown here is derived from an EMBL/GenBank/DDBJ whole genome shotgun (WGS) entry which is preliminary data.</text>
</comment>
<accession>A0ABQ5LYW2</accession>
<evidence type="ECO:0000256" key="7">
    <source>
        <dbReference type="ARBA" id="ARBA00022842"/>
    </source>
</evidence>
<dbReference type="InterPro" id="IPR020084">
    <property type="entry name" value="NUDIX_hydrolase_CS"/>
</dbReference>
<dbReference type="Gene3D" id="3.10.490.10">
    <property type="entry name" value="Gamma-glutamyl cyclotransferase-like"/>
    <property type="match status" value="1"/>
</dbReference>
<dbReference type="InterPro" id="IPR013024">
    <property type="entry name" value="GGCT-like"/>
</dbReference>
<gene>
    <name evidence="14" type="primary">trgB</name>
    <name evidence="14" type="ORF">STA1M1_36920</name>
</gene>
<protein>
    <recommendedName>
        <fullName evidence="4">ADP-ribose pyrophosphatase</fullName>
        <ecNumber evidence="3">3.6.1.13</ecNumber>
    </recommendedName>
    <alternativeName>
        <fullName evidence="9">ADP-ribose diphosphatase</fullName>
    </alternativeName>
    <alternativeName>
        <fullName evidence="11">ADP-ribose phosphohydrolase</fullName>
    </alternativeName>
    <alternativeName>
        <fullName evidence="10">Adenosine diphosphoribose pyrophosphatase</fullName>
    </alternativeName>
</protein>
<evidence type="ECO:0000313" key="14">
    <source>
        <dbReference type="EMBL" id="GKY89823.1"/>
    </source>
</evidence>
<dbReference type="Gene3D" id="3.90.79.10">
    <property type="entry name" value="Nucleoside Triphosphate Pyrophosphohydrolase"/>
    <property type="match status" value="1"/>
</dbReference>
<dbReference type="InterPro" id="IPR015797">
    <property type="entry name" value="NUDIX_hydrolase-like_dom_sf"/>
</dbReference>
<evidence type="ECO:0000256" key="6">
    <source>
        <dbReference type="ARBA" id="ARBA00022801"/>
    </source>
</evidence>
<dbReference type="PROSITE" id="PS51462">
    <property type="entry name" value="NUDIX"/>
    <property type="match status" value="1"/>
</dbReference>
<dbReference type="PANTHER" id="PTHR11839">
    <property type="entry name" value="UDP/ADP-SUGAR PYROPHOSPHATASE"/>
    <property type="match status" value="1"/>
</dbReference>
<dbReference type="CDD" id="cd06661">
    <property type="entry name" value="GGCT_like"/>
    <property type="match status" value="1"/>
</dbReference>
<evidence type="ECO:0000256" key="10">
    <source>
        <dbReference type="ARBA" id="ARBA00030308"/>
    </source>
</evidence>
<comment type="function">
    <text evidence="8">Acts on ADP-mannose and ADP-glucose as well as ADP-ribose. Prevents glycogen biosynthesis. The reaction catalyzed by this enzyme is a limiting step of the gluconeogenic process.</text>
</comment>
<reference evidence="14" key="1">
    <citation type="journal article" date="2023" name="Int. J. Syst. Evol. Microbiol.">
        <title>Sinisalibacter aestuarii sp. nov., isolated from estuarine sediment of the Arakawa River.</title>
        <authorList>
            <person name="Arafat S.T."/>
            <person name="Hirano S."/>
            <person name="Sato A."/>
            <person name="Takeuchi K."/>
            <person name="Yasuda T."/>
            <person name="Terahara T."/>
            <person name="Hamada M."/>
            <person name="Kobayashi T."/>
        </authorList>
    </citation>
    <scope>NUCLEOTIDE SEQUENCE</scope>
    <source>
        <strain evidence="14">B-399</strain>
    </source>
</reference>
<keyword evidence="5" id="KW-0479">Metal-binding</keyword>
<evidence type="ECO:0000256" key="1">
    <source>
        <dbReference type="ARBA" id="ARBA00001946"/>
    </source>
</evidence>
<keyword evidence="7" id="KW-0460">Magnesium</keyword>
<dbReference type="Proteomes" id="UP001144205">
    <property type="component" value="Unassembled WGS sequence"/>
</dbReference>
<dbReference type="InterPro" id="IPR036568">
    <property type="entry name" value="GGCT-like_sf"/>
</dbReference>
<proteinExistence type="inferred from homology"/>
<evidence type="ECO:0000256" key="2">
    <source>
        <dbReference type="ARBA" id="ARBA00007482"/>
    </source>
</evidence>
<dbReference type="SUPFAM" id="SSF55811">
    <property type="entry name" value="Nudix"/>
    <property type="match status" value="1"/>
</dbReference>
<dbReference type="InterPro" id="IPR004385">
    <property type="entry name" value="NDP_pyrophosphatase"/>
</dbReference>
<comment type="catalytic activity">
    <reaction evidence="12">
        <text>ADP-D-ribose + H2O = D-ribose 5-phosphate + AMP + 2 H(+)</text>
        <dbReference type="Rhea" id="RHEA:10412"/>
        <dbReference type="ChEBI" id="CHEBI:15377"/>
        <dbReference type="ChEBI" id="CHEBI:15378"/>
        <dbReference type="ChEBI" id="CHEBI:57967"/>
        <dbReference type="ChEBI" id="CHEBI:78346"/>
        <dbReference type="ChEBI" id="CHEBI:456215"/>
        <dbReference type="EC" id="3.6.1.13"/>
    </reaction>
</comment>
<evidence type="ECO:0000256" key="8">
    <source>
        <dbReference type="ARBA" id="ARBA00025164"/>
    </source>
</evidence>
<dbReference type="SUPFAM" id="SSF110857">
    <property type="entry name" value="Gamma-glutamyl cyclotransferase-like"/>
    <property type="match status" value="1"/>
</dbReference>
<comment type="cofactor">
    <cofactor evidence="1">
        <name>Mg(2+)</name>
        <dbReference type="ChEBI" id="CHEBI:18420"/>
    </cofactor>
</comment>
<dbReference type="EMBL" id="BROH01000015">
    <property type="protein sequence ID" value="GKY89823.1"/>
    <property type="molecule type" value="Genomic_DNA"/>
</dbReference>
<keyword evidence="15" id="KW-1185">Reference proteome</keyword>
<evidence type="ECO:0000259" key="13">
    <source>
        <dbReference type="PROSITE" id="PS51462"/>
    </source>
</evidence>
<keyword evidence="6" id="KW-0378">Hydrolase</keyword>
<sequence>MSLPLFFYGTLCHAPLREAVLGLGHTVNEARLAGYSVHWAEGSDYPVIVPDAAGVTLGIVVDGIEAGAEARANWFEGGFGYRLEEVRVAVDGRGAVAARVYMPDGRLTPGAPWSLDDWVGAHAPVWLRAAEEAMAVFEQERGRGASLAARWEMMKQRAATALRAQARIAGHVRRVDYSTERDVAVEQARHPHTGYFSLQDHDLRYRRFDGAMSAPVRRAGFVGGDAATVLPWDPELDAVLVVEQFRAGPFFRGDPRPWTLEPIAGRVDPGEDPAACVRREAMEEAGLALGRLHRIADYYPSPGAVSEFVYSFVAEAQLSGRGGELGGMDDEHEDIRTHLIPREEIMALVASGEVATGPLILSLYWLEMFREKLWRG</sequence>
<dbReference type="PROSITE" id="PS00893">
    <property type="entry name" value="NUDIX_BOX"/>
    <property type="match status" value="1"/>
</dbReference>
<evidence type="ECO:0000256" key="4">
    <source>
        <dbReference type="ARBA" id="ARBA00013297"/>
    </source>
</evidence>
<dbReference type="RefSeq" id="WP_281843751.1">
    <property type="nucleotide sequence ID" value="NZ_BROH01000015.1"/>
</dbReference>
<evidence type="ECO:0000256" key="5">
    <source>
        <dbReference type="ARBA" id="ARBA00022723"/>
    </source>
</evidence>
<organism evidence="14 15">
    <name type="scientific">Sinisalibacter aestuarii</name>
    <dbReference type="NCBI Taxonomy" id="2949426"/>
    <lineage>
        <taxon>Bacteria</taxon>
        <taxon>Pseudomonadati</taxon>
        <taxon>Pseudomonadota</taxon>
        <taxon>Alphaproteobacteria</taxon>
        <taxon>Rhodobacterales</taxon>
        <taxon>Roseobacteraceae</taxon>
        <taxon>Sinisalibacter</taxon>
    </lineage>
</organism>
<evidence type="ECO:0000256" key="12">
    <source>
        <dbReference type="ARBA" id="ARBA00049546"/>
    </source>
</evidence>
<dbReference type="CDD" id="cd24155">
    <property type="entry name" value="NUDIX_ADPRase"/>
    <property type="match status" value="1"/>
</dbReference>
<name>A0ABQ5LYW2_9RHOB</name>
<dbReference type="NCBIfam" id="TIGR00052">
    <property type="entry name" value="nudix-type nucleoside diphosphatase, YffH/AdpP family"/>
    <property type="match status" value="1"/>
</dbReference>
<dbReference type="EC" id="3.6.1.13" evidence="3"/>
<evidence type="ECO:0000256" key="9">
    <source>
        <dbReference type="ARBA" id="ARBA00030162"/>
    </source>
</evidence>
<dbReference type="Pfam" id="PF00293">
    <property type="entry name" value="NUDIX"/>
    <property type="match status" value="1"/>
</dbReference>
<evidence type="ECO:0000256" key="11">
    <source>
        <dbReference type="ARBA" id="ARBA00033056"/>
    </source>
</evidence>
<dbReference type="PANTHER" id="PTHR11839:SF5">
    <property type="entry name" value="ADP-RIBOSE PYROPHOSPHATASE"/>
    <property type="match status" value="1"/>
</dbReference>